<dbReference type="EMBL" id="JWZT01000019">
    <property type="protein sequence ID" value="KII75168.1"/>
    <property type="molecule type" value="Genomic_DNA"/>
</dbReference>
<sequence length="149" mass="16885">METTNLNDPCSIHDPRRFINLIANMIPNATIIATKYPSSRRIMCHGCRGTRSLYVLDASTGIPKPTREFMPARFTRLTIITHISRLPPSYPEKSMKHQMFRTGQTGEGIQVAKQQSDDYPWPNTLHGEGLDYKVKKRSLLPLRGEGECA</sequence>
<evidence type="ECO:0000313" key="2">
    <source>
        <dbReference type="Proteomes" id="UP000031668"/>
    </source>
</evidence>
<protein>
    <submittedName>
        <fullName evidence="1">Uncharacterized protein</fullName>
    </submittedName>
</protein>
<reference evidence="1 2" key="1">
    <citation type="journal article" date="2014" name="Genome Biol. Evol.">
        <title>The genome of the myxosporean Thelohanellus kitauei shows adaptations to nutrient acquisition within its fish host.</title>
        <authorList>
            <person name="Yang Y."/>
            <person name="Xiong J."/>
            <person name="Zhou Z."/>
            <person name="Huo F."/>
            <person name="Miao W."/>
            <person name="Ran C."/>
            <person name="Liu Y."/>
            <person name="Zhang J."/>
            <person name="Feng J."/>
            <person name="Wang M."/>
            <person name="Wang M."/>
            <person name="Wang L."/>
            <person name="Yao B."/>
        </authorList>
    </citation>
    <scope>NUCLEOTIDE SEQUENCE [LARGE SCALE GENOMIC DNA]</scope>
    <source>
        <strain evidence="1">Wuqing</strain>
    </source>
</reference>
<gene>
    <name evidence="1" type="ORF">RF11_10463</name>
</gene>
<accession>A0A0C2JZT1</accession>
<proteinExistence type="predicted"/>
<dbReference type="Proteomes" id="UP000031668">
    <property type="component" value="Unassembled WGS sequence"/>
</dbReference>
<comment type="caution">
    <text evidence="1">The sequence shown here is derived from an EMBL/GenBank/DDBJ whole genome shotgun (WGS) entry which is preliminary data.</text>
</comment>
<dbReference type="SUPFAM" id="SSF55874">
    <property type="entry name" value="ATPase domain of HSP90 chaperone/DNA topoisomerase II/histidine kinase"/>
    <property type="match status" value="1"/>
</dbReference>
<keyword evidence="2" id="KW-1185">Reference proteome</keyword>
<name>A0A0C2JZT1_THEKT</name>
<organism evidence="1 2">
    <name type="scientific">Thelohanellus kitauei</name>
    <name type="common">Myxosporean</name>
    <dbReference type="NCBI Taxonomy" id="669202"/>
    <lineage>
        <taxon>Eukaryota</taxon>
        <taxon>Metazoa</taxon>
        <taxon>Cnidaria</taxon>
        <taxon>Myxozoa</taxon>
        <taxon>Myxosporea</taxon>
        <taxon>Bivalvulida</taxon>
        <taxon>Platysporina</taxon>
        <taxon>Myxobolidae</taxon>
        <taxon>Thelohanellus</taxon>
    </lineage>
</organism>
<dbReference type="InterPro" id="IPR036890">
    <property type="entry name" value="HATPase_C_sf"/>
</dbReference>
<dbReference type="AlphaFoldDB" id="A0A0C2JZT1"/>
<evidence type="ECO:0000313" key="1">
    <source>
        <dbReference type="EMBL" id="KII75168.1"/>
    </source>
</evidence>